<evidence type="ECO:0000313" key="5">
    <source>
        <dbReference type="Proteomes" id="UP000799439"/>
    </source>
</evidence>
<dbReference type="GO" id="GO:0000993">
    <property type="term" value="F:RNA polymerase II complex binding"/>
    <property type="evidence" value="ECO:0007669"/>
    <property type="project" value="TreeGrafter"/>
</dbReference>
<gene>
    <name evidence="4" type="ORF">K461DRAFT_224177</name>
</gene>
<dbReference type="GO" id="GO:0006368">
    <property type="term" value="P:transcription elongation by RNA polymerase II"/>
    <property type="evidence" value="ECO:0007669"/>
    <property type="project" value="InterPro"/>
</dbReference>
<reference evidence="4" key="1">
    <citation type="journal article" date="2020" name="Stud. Mycol.">
        <title>101 Dothideomycetes genomes: a test case for predicting lifestyles and emergence of pathogens.</title>
        <authorList>
            <person name="Haridas S."/>
            <person name="Albert R."/>
            <person name="Binder M."/>
            <person name="Bloem J."/>
            <person name="Labutti K."/>
            <person name="Salamov A."/>
            <person name="Andreopoulos B."/>
            <person name="Baker S."/>
            <person name="Barry K."/>
            <person name="Bills G."/>
            <person name="Bluhm B."/>
            <person name="Cannon C."/>
            <person name="Castanera R."/>
            <person name="Culley D."/>
            <person name="Daum C."/>
            <person name="Ezra D."/>
            <person name="Gonzalez J."/>
            <person name="Henrissat B."/>
            <person name="Kuo A."/>
            <person name="Liang C."/>
            <person name="Lipzen A."/>
            <person name="Lutzoni F."/>
            <person name="Magnuson J."/>
            <person name="Mondo S."/>
            <person name="Nolan M."/>
            <person name="Ohm R."/>
            <person name="Pangilinan J."/>
            <person name="Park H.-J."/>
            <person name="Ramirez L."/>
            <person name="Alfaro M."/>
            <person name="Sun H."/>
            <person name="Tritt A."/>
            <person name="Yoshinaga Y."/>
            <person name="Zwiers L.-H."/>
            <person name="Turgeon B."/>
            <person name="Goodwin S."/>
            <person name="Spatafora J."/>
            <person name="Crous P."/>
            <person name="Grigoriev I."/>
        </authorList>
    </citation>
    <scope>NUCLEOTIDE SEQUENCE</scope>
    <source>
        <strain evidence="4">CBS 260.36</strain>
    </source>
</reference>
<proteinExistence type="inferred from homology"/>
<comment type="subcellular location">
    <subcellularLocation>
        <location evidence="1">Nucleus</location>
    </subcellularLocation>
</comment>
<keyword evidence="3" id="KW-0539">Nucleus</keyword>
<evidence type="ECO:0000256" key="2">
    <source>
        <dbReference type="ARBA" id="ARBA00007560"/>
    </source>
</evidence>
<dbReference type="PANTHER" id="PTHR23188:SF12">
    <property type="entry name" value="RNA POLYMERASE II-ASSOCIATED FACTOR 1 HOMOLOG"/>
    <property type="match status" value="1"/>
</dbReference>
<evidence type="ECO:0000256" key="3">
    <source>
        <dbReference type="ARBA" id="ARBA00023242"/>
    </source>
</evidence>
<protein>
    <submittedName>
        <fullName evidence="4">Paf1 complex protein</fullName>
    </submittedName>
</protein>
<comment type="similarity">
    <text evidence="2">Belongs to the PAF1 family.</text>
</comment>
<dbReference type="GO" id="GO:0016593">
    <property type="term" value="C:Cdc73/Paf1 complex"/>
    <property type="evidence" value="ECO:0007669"/>
    <property type="project" value="InterPro"/>
</dbReference>
<dbReference type="InterPro" id="IPR007133">
    <property type="entry name" value="RNA_pol_II-assoc_Paf1"/>
</dbReference>
<dbReference type="Proteomes" id="UP000799439">
    <property type="component" value="Unassembled WGS sequence"/>
</dbReference>
<name>A0A9P4J3C0_9PEZI</name>
<keyword evidence="5" id="KW-1185">Reference proteome</keyword>
<organism evidence="4 5">
    <name type="scientific">Myriangium duriaei CBS 260.36</name>
    <dbReference type="NCBI Taxonomy" id="1168546"/>
    <lineage>
        <taxon>Eukaryota</taxon>
        <taxon>Fungi</taxon>
        <taxon>Dikarya</taxon>
        <taxon>Ascomycota</taxon>
        <taxon>Pezizomycotina</taxon>
        <taxon>Dothideomycetes</taxon>
        <taxon>Dothideomycetidae</taxon>
        <taxon>Myriangiales</taxon>
        <taxon>Myriangiaceae</taxon>
        <taxon>Myriangium</taxon>
    </lineage>
</organism>
<dbReference type="OrthoDB" id="10260285at2759"/>
<comment type="caution">
    <text evidence="4">The sequence shown here is derived from an EMBL/GenBank/DDBJ whole genome shotgun (WGS) entry which is preliminary data.</text>
</comment>
<sequence length="463" mass="51327">MSSNRPERVYHQDYIARIRYSNTLPPPPNPPKLIDIPGTGLSGGQYTNASYGTRLAREQPLNIEADAELGMPIDLVGIPGVFDGNEAAIMARDPPPVLHPHDRALLKPLSQLGKGGALNAGKTFLRKTEYISSDQGVKRFESSTSMDLLKLRNDPKRRKKDNLDKEHPLNILKSVIKGFDIAYPKDAYKGEDTTEKVQGASISNADISAWSNPKHPSKPDLKLIDSYPVLPDLDALPAVGSYILVKYSTDPSASVKGYNPCLDVAVLAPTNANTTKFEDRSEAYEKDLTMLKPTTEYDYEMYMPEDMNAVRGVKRKFDVNDPENDDASLYTFVDDQGNNAFKYKRVRAYETFAQQADGDDPFGDSVALALHDPEIHPGGSNRRLTKGAYFYPVLQRTQLRPKRKTKESQYEESQVADTLVVTVREANDEELTRRLGAKAKLDTTLSVPDAEIGSASQQVATEV</sequence>
<dbReference type="EMBL" id="ML996084">
    <property type="protein sequence ID" value="KAF2153741.1"/>
    <property type="molecule type" value="Genomic_DNA"/>
</dbReference>
<evidence type="ECO:0000256" key="1">
    <source>
        <dbReference type="ARBA" id="ARBA00004123"/>
    </source>
</evidence>
<dbReference type="GO" id="GO:0003682">
    <property type="term" value="F:chromatin binding"/>
    <property type="evidence" value="ECO:0007669"/>
    <property type="project" value="TreeGrafter"/>
</dbReference>
<dbReference type="AlphaFoldDB" id="A0A9P4J3C0"/>
<accession>A0A9P4J3C0</accession>
<evidence type="ECO:0000313" key="4">
    <source>
        <dbReference type="EMBL" id="KAF2153741.1"/>
    </source>
</evidence>
<dbReference type="PANTHER" id="PTHR23188">
    <property type="entry name" value="RNA POLYMERASE II-ASSOCIATED FACTOR 1 HOMOLOG"/>
    <property type="match status" value="1"/>
</dbReference>
<dbReference type="Pfam" id="PF03985">
    <property type="entry name" value="Paf1"/>
    <property type="match status" value="1"/>
</dbReference>